<dbReference type="Pfam" id="PF08238">
    <property type="entry name" value="Sel1"/>
    <property type="match status" value="3"/>
</dbReference>
<keyword evidence="3" id="KW-1185">Reference proteome</keyword>
<evidence type="ECO:0000313" key="3">
    <source>
        <dbReference type="Proteomes" id="UP000283077"/>
    </source>
</evidence>
<sequence>MNRFLPLILLLVCCLPLKLVAQVTTEQLQVVQLYTQDELLALIRQNLHLKRVKDDDCQLVKDIEARADIMKLPAYQFLFGDMLAYGVCIPVNVQRGWDLIDEAARQGLPEALEQIGRYYQQGKFVQKDLVKAQSYLHEAGAMGNINAQIRLAELLLSGHGSPVDYETVYRWLHHSVTADKNLHQRIQTALQKLASRMPEPVLARAKKPL</sequence>
<dbReference type="SMART" id="SM00671">
    <property type="entry name" value="SEL1"/>
    <property type="match status" value="3"/>
</dbReference>
<dbReference type="InterPro" id="IPR052945">
    <property type="entry name" value="Mitotic_Regulator"/>
</dbReference>
<feature type="chain" id="PRO_5019089549" evidence="1">
    <location>
        <begin position="22"/>
        <end position="209"/>
    </location>
</feature>
<dbReference type="OrthoDB" id="5599218at2"/>
<keyword evidence="1" id="KW-0732">Signal</keyword>
<reference evidence="2 3" key="1">
    <citation type="submission" date="2019-01" db="EMBL/GenBank/DDBJ databases">
        <authorList>
            <person name="Chen W.-M."/>
        </authorList>
    </citation>
    <scope>NUCLEOTIDE SEQUENCE [LARGE SCALE GENOMIC DNA]</scope>
    <source>
        <strain evidence="2 3">KYPC3</strain>
    </source>
</reference>
<dbReference type="EMBL" id="SACS01000025">
    <property type="protein sequence ID" value="RVU33210.1"/>
    <property type="molecule type" value="Genomic_DNA"/>
</dbReference>
<dbReference type="Proteomes" id="UP000283077">
    <property type="component" value="Unassembled WGS sequence"/>
</dbReference>
<dbReference type="InterPro" id="IPR006597">
    <property type="entry name" value="Sel1-like"/>
</dbReference>
<dbReference type="Gene3D" id="1.25.40.10">
    <property type="entry name" value="Tetratricopeptide repeat domain"/>
    <property type="match status" value="1"/>
</dbReference>
<dbReference type="PANTHER" id="PTHR43628:SF1">
    <property type="entry name" value="CHITIN SYNTHASE REGULATORY FACTOR 2-RELATED"/>
    <property type="match status" value="1"/>
</dbReference>
<name>A0A437QF95_9GAMM</name>
<feature type="signal peptide" evidence="1">
    <location>
        <begin position="1"/>
        <end position="21"/>
    </location>
</feature>
<dbReference type="SUPFAM" id="SSF81901">
    <property type="entry name" value="HCP-like"/>
    <property type="match status" value="1"/>
</dbReference>
<evidence type="ECO:0000313" key="2">
    <source>
        <dbReference type="EMBL" id="RVU33210.1"/>
    </source>
</evidence>
<dbReference type="PANTHER" id="PTHR43628">
    <property type="entry name" value="ACTIVATOR OF C KINASE PROTEIN 1-RELATED"/>
    <property type="match status" value="1"/>
</dbReference>
<dbReference type="AlphaFoldDB" id="A0A437QF95"/>
<accession>A0A437QF95</accession>
<gene>
    <name evidence="2" type="ORF">EOE67_17910</name>
</gene>
<organism evidence="2 3">
    <name type="scientific">Rheinheimera riviphila</name>
    <dbReference type="NCBI Taxonomy" id="1834037"/>
    <lineage>
        <taxon>Bacteria</taxon>
        <taxon>Pseudomonadati</taxon>
        <taxon>Pseudomonadota</taxon>
        <taxon>Gammaproteobacteria</taxon>
        <taxon>Chromatiales</taxon>
        <taxon>Chromatiaceae</taxon>
        <taxon>Rheinheimera</taxon>
    </lineage>
</organism>
<proteinExistence type="predicted"/>
<comment type="caution">
    <text evidence="2">The sequence shown here is derived from an EMBL/GenBank/DDBJ whole genome shotgun (WGS) entry which is preliminary data.</text>
</comment>
<evidence type="ECO:0000256" key="1">
    <source>
        <dbReference type="SAM" id="SignalP"/>
    </source>
</evidence>
<dbReference type="InterPro" id="IPR011990">
    <property type="entry name" value="TPR-like_helical_dom_sf"/>
</dbReference>
<protein>
    <submittedName>
        <fullName evidence="2">Sel1 repeat family protein</fullName>
    </submittedName>
</protein>
<dbReference type="RefSeq" id="WP_127700703.1">
    <property type="nucleotide sequence ID" value="NZ_SACS01000025.1"/>
</dbReference>